<feature type="transmembrane region" description="Helical" evidence="4">
    <location>
        <begin position="100"/>
        <end position="122"/>
    </location>
</feature>
<evidence type="ECO:0000256" key="1">
    <source>
        <dbReference type="ARBA" id="ARBA00023015"/>
    </source>
</evidence>
<gene>
    <name evidence="6" type="ORF">J2S41_004086</name>
</gene>
<feature type="domain" description="Putative zinc-finger" evidence="5">
    <location>
        <begin position="2"/>
        <end position="32"/>
    </location>
</feature>
<keyword evidence="4" id="KW-0812">Transmembrane</keyword>
<protein>
    <recommendedName>
        <fullName evidence="5">Putative zinc-finger domain-containing protein</fullName>
    </recommendedName>
</protein>
<accession>A0AAE3YRV5</accession>
<keyword evidence="1" id="KW-0805">Transcription regulation</keyword>
<evidence type="ECO:0000256" key="2">
    <source>
        <dbReference type="ARBA" id="ARBA00023163"/>
    </source>
</evidence>
<evidence type="ECO:0000259" key="5">
    <source>
        <dbReference type="Pfam" id="PF13490"/>
    </source>
</evidence>
<dbReference type="Proteomes" id="UP001183643">
    <property type="component" value="Unassembled WGS sequence"/>
</dbReference>
<keyword evidence="7" id="KW-1185">Reference proteome</keyword>
<dbReference type="InterPro" id="IPR041916">
    <property type="entry name" value="Anti_sigma_zinc_sf"/>
</dbReference>
<feature type="region of interest" description="Disordered" evidence="3">
    <location>
        <begin position="63"/>
        <end position="96"/>
    </location>
</feature>
<evidence type="ECO:0000313" key="7">
    <source>
        <dbReference type="Proteomes" id="UP001183643"/>
    </source>
</evidence>
<reference evidence="6" key="1">
    <citation type="submission" date="2023-07" db="EMBL/GenBank/DDBJ databases">
        <title>Sequencing the genomes of 1000 actinobacteria strains.</title>
        <authorList>
            <person name="Klenk H.-P."/>
        </authorList>
    </citation>
    <scope>NUCLEOTIDE SEQUENCE</scope>
    <source>
        <strain evidence="6">DSM 44707</strain>
    </source>
</reference>
<comment type="caution">
    <text evidence="6">The sequence shown here is derived from an EMBL/GenBank/DDBJ whole genome shotgun (WGS) entry which is preliminary data.</text>
</comment>
<evidence type="ECO:0000256" key="4">
    <source>
        <dbReference type="SAM" id="Phobius"/>
    </source>
</evidence>
<name>A0AAE3YRV5_9ACTN</name>
<dbReference type="AlphaFoldDB" id="A0AAE3YRV5"/>
<keyword evidence="2" id="KW-0804">Transcription</keyword>
<evidence type="ECO:0000313" key="6">
    <source>
        <dbReference type="EMBL" id="MDR7277308.1"/>
    </source>
</evidence>
<evidence type="ECO:0000256" key="3">
    <source>
        <dbReference type="SAM" id="MobiDB-lite"/>
    </source>
</evidence>
<dbReference type="RefSeq" id="WP_310369517.1">
    <property type="nucleotide sequence ID" value="NZ_JAVDYB010000001.1"/>
</dbReference>
<dbReference type="Pfam" id="PF13490">
    <property type="entry name" value="zf-HC2"/>
    <property type="match status" value="1"/>
</dbReference>
<keyword evidence="4" id="KW-1133">Transmembrane helix</keyword>
<dbReference type="Gene3D" id="1.10.10.1320">
    <property type="entry name" value="Anti-sigma factor, zinc-finger domain"/>
    <property type="match status" value="1"/>
</dbReference>
<dbReference type="InterPro" id="IPR027383">
    <property type="entry name" value="Znf_put"/>
</dbReference>
<keyword evidence="4" id="KW-0472">Membrane</keyword>
<dbReference type="EMBL" id="JAVDYB010000001">
    <property type="protein sequence ID" value="MDR7277308.1"/>
    <property type="molecule type" value="Genomic_DNA"/>
</dbReference>
<organism evidence="6 7">
    <name type="scientific">Catenuloplanes atrovinosus</name>
    <dbReference type="NCBI Taxonomy" id="137266"/>
    <lineage>
        <taxon>Bacteria</taxon>
        <taxon>Bacillati</taxon>
        <taxon>Actinomycetota</taxon>
        <taxon>Actinomycetes</taxon>
        <taxon>Micromonosporales</taxon>
        <taxon>Micromonosporaceae</taxon>
        <taxon>Catenuloplanes</taxon>
    </lineage>
</organism>
<proteinExistence type="predicted"/>
<sequence length="231" mass="23472">MREQLGFYVLGKLDETESLAVEEHVAECAACRAQLDELTDVLPALGGAPLADLRGLHHAQTTHGGLAARTVTAPPGGTRRPAFTDSAAGPPRSRGRRRRWAPVALVGILVIALAGISALVLWQPGRHVPRLVDSGSSASAAPATPSLSVTVADGPAGATVRCTLFGLTPGIRYAIHATLRNGRTIPLAELAGLPEVQKATGEVPAAPAEVVSVTVTDPAGAVVTSASTAGG</sequence>